<sequence>MEETKPTSSTARSVPSLLESVVDVRFLVLLLCFISYLDLWLISAQIDPTSLAISSAYGLLLKAPVFKIMLFVGSYSLLVVGLFPALRGALSLARLQILGNLKISNISKESKQLSDWAAGFVCFSGYGAVNGIFLGSESYKGIVHYILTFSSLNGFVELLFKIGVVLFWLYCVYLALRADDWES</sequence>
<dbReference type="AlphaFoldDB" id="A0A8H9N576"/>
<evidence type="ECO:0000313" key="2">
    <source>
        <dbReference type="EMBL" id="HAS8542958.1"/>
    </source>
</evidence>
<reference evidence="2" key="1">
    <citation type="journal article" date="2018" name="Genome Biol.">
        <title>SKESA: strategic k-mer extension for scrupulous assemblies.</title>
        <authorList>
            <person name="Souvorov A."/>
            <person name="Agarwala R."/>
            <person name="Lipman D.J."/>
        </authorList>
    </citation>
    <scope>NUCLEOTIDE SEQUENCE</scope>
    <source>
        <strain evidence="2">BCW_3452</strain>
    </source>
</reference>
<keyword evidence="1" id="KW-0472">Membrane</keyword>
<keyword evidence="1" id="KW-1133">Transmembrane helix</keyword>
<name>A0A8H9N576_VIBVL</name>
<gene>
    <name evidence="2" type="ORF">I7730_24685</name>
</gene>
<evidence type="ECO:0000256" key="1">
    <source>
        <dbReference type="SAM" id="Phobius"/>
    </source>
</evidence>
<accession>A0A8H9N576</accession>
<feature type="transmembrane region" description="Helical" evidence="1">
    <location>
        <begin position="155"/>
        <end position="176"/>
    </location>
</feature>
<comment type="caution">
    <text evidence="2">The sequence shown here is derived from an EMBL/GenBank/DDBJ whole genome shotgun (WGS) entry which is preliminary data.</text>
</comment>
<evidence type="ECO:0000313" key="3">
    <source>
        <dbReference type="Proteomes" id="UP000863257"/>
    </source>
</evidence>
<feature type="transmembrane region" description="Helical" evidence="1">
    <location>
        <begin position="66"/>
        <end position="86"/>
    </location>
</feature>
<feature type="transmembrane region" description="Helical" evidence="1">
    <location>
        <begin position="116"/>
        <end position="135"/>
    </location>
</feature>
<reference evidence="2" key="2">
    <citation type="submission" date="2019-01" db="EMBL/GenBank/DDBJ databases">
        <authorList>
            <consortium name="NCBI Pathogen Detection Project"/>
        </authorList>
    </citation>
    <scope>NUCLEOTIDE SEQUENCE</scope>
    <source>
        <strain evidence="2">BCW_3452</strain>
    </source>
</reference>
<dbReference type="EMBL" id="DACRBY010000070">
    <property type="protein sequence ID" value="HAS8542958.1"/>
    <property type="molecule type" value="Genomic_DNA"/>
</dbReference>
<keyword evidence="1" id="KW-0812">Transmembrane</keyword>
<dbReference type="Proteomes" id="UP000863257">
    <property type="component" value="Unassembled WGS sequence"/>
</dbReference>
<protein>
    <submittedName>
        <fullName evidence="2">Uncharacterized protein</fullName>
    </submittedName>
</protein>
<proteinExistence type="predicted"/>
<organism evidence="2 3">
    <name type="scientific">Vibrio vulnificus</name>
    <dbReference type="NCBI Taxonomy" id="672"/>
    <lineage>
        <taxon>Bacteria</taxon>
        <taxon>Pseudomonadati</taxon>
        <taxon>Pseudomonadota</taxon>
        <taxon>Gammaproteobacteria</taxon>
        <taxon>Vibrionales</taxon>
        <taxon>Vibrionaceae</taxon>
        <taxon>Vibrio</taxon>
    </lineage>
</organism>
<dbReference type="RefSeq" id="WP_021448720.1">
    <property type="nucleotide sequence ID" value="NZ_CP035784.1"/>
</dbReference>
<feature type="transmembrane region" description="Helical" evidence="1">
    <location>
        <begin position="26"/>
        <end position="46"/>
    </location>
</feature>